<dbReference type="OrthoDB" id="6159439at2759"/>
<accession>A0A835IQ43</accession>
<comment type="subcellular location">
    <subcellularLocation>
        <location evidence="1 8 9">Nucleus</location>
    </subcellularLocation>
</comment>
<dbReference type="GO" id="GO:0000981">
    <property type="term" value="F:DNA-binding transcription factor activity, RNA polymerase II-specific"/>
    <property type="evidence" value="ECO:0007669"/>
    <property type="project" value="UniProtKB-UniRule"/>
</dbReference>
<dbReference type="GO" id="GO:0009725">
    <property type="term" value="P:response to hormone"/>
    <property type="evidence" value="ECO:0007669"/>
    <property type="project" value="UniProtKB-ARBA"/>
</dbReference>
<feature type="coiled-coil region" evidence="11">
    <location>
        <begin position="93"/>
        <end position="148"/>
    </location>
</feature>
<dbReference type="PROSITE" id="PS50071">
    <property type="entry name" value="HOMEOBOX_2"/>
    <property type="match status" value="1"/>
</dbReference>
<evidence type="ECO:0000256" key="7">
    <source>
        <dbReference type="ARBA" id="ARBA00025748"/>
    </source>
</evidence>
<dbReference type="PANTHER" id="PTHR24326">
    <property type="entry name" value="HOMEOBOX-LEUCINE ZIPPER PROTEIN"/>
    <property type="match status" value="1"/>
</dbReference>
<evidence type="ECO:0000256" key="3">
    <source>
        <dbReference type="ARBA" id="ARBA00023125"/>
    </source>
</evidence>
<evidence type="ECO:0000256" key="1">
    <source>
        <dbReference type="ARBA" id="ARBA00004123"/>
    </source>
</evidence>
<dbReference type="PROSITE" id="PS00027">
    <property type="entry name" value="HOMEOBOX_1"/>
    <property type="match status" value="1"/>
</dbReference>
<keyword evidence="5 10" id="KW-0804">Transcription</keyword>
<dbReference type="GO" id="GO:0045893">
    <property type="term" value="P:positive regulation of DNA-templated transcription"/>
    <property type="evidence" value="ECO:0007669"/>
    <property type="project" value="TreeGrafter"/>
</dbReference>
<reference evidence="14 15" key="1">
    <citation type="submission" date="2020-10" db="EMBL/GenBank/DDBJ databases">
        <title>The Coptis chinensis genome and diversification of protoberbering-type alkaloids.</title>
        <authorList>
            <person name="Wang B."/>
            <person name="Shu S."/>
            <person name="Song C."/>
            <person name="Liu Y."/>
        </authorList>
    </citation>
    <scope>NUCLEOTIDE SEQUENCE [LARGE SCALE GENOMIC DNA]</scope>
    <source>
        <strain evidence="14">HL-2020</strain>
        <tissue evidence="14">Leaf</tissue>
    </source>
</reference>
<evidence type="ECO:0000256" key="2">
    <source>
        <dbReference type="ARBA" id="ARBA00023015"/>
    </source>
</evidence>
<dbReference type="Proteomes" id="UP000631114">
    <property type="component" value="Unassembled WGS sequence"/>
</dbReference>
<dbReference type="InterPro" id="IPR001356">
    <property type="entry name" value="HD"/>
</dbReference>
<dbReference type="SUPFAM" id="SSF46689">
    <property type="entry name" value="Homeodomain-like"/>
    <property type="match status" value="1"/>
</dbReference>
<gene>
    <name evidence="14" type="ORF">IFM89_011002</name>
</gene>
<dbReference type="GO" id="GO:0043565">
    <property type="term" value="F:sequence-specific DNA binding"/>
    <property type="evidence" value="ECO:0007669"/>
    <property type="project" value="TreeGrafter"/>
</dbReference>
<dbReference type="SMART" id="SM00389">
    <property type="entry name" value="HOX"/>
    <property type="match status" value="1"/>
</dbReference>
<evidence type="ECO:0000256" key="9">
    <source>
        <dbReference type="RuleBase" id="RU000682"/>
    </source>
</evidence>
<evidence type="ECO:0000256" key="5">
    <source>
        <dbReference type="ARBA" id="ARBA00023163"/>
    </source>
</evidence>
<keyword evidence="11" id="KW-0175">Coiled coil</keyword>
<dbReference type="Gene3D" id="1.10.10.60">
    <property type="entry name" value="Homeodomain-like"/>
    <property type="match status" value="1"/>
</dbReference>
<evidence type="ECO:0000256" key="6">
    <source>
        <dbReference type="ARBA" id="ARBA00023242"/>
    </source>
</evidence>
<sequence>MNNILDDPQLLLWYQEQQLVQKTGETTRTRRRRKKSTGSGEAGGVKKRKLSEEQANLLEIHFSNEHKLESERKDKLALELGLDPQQVAVWFQNRRARWKNKKLEEEYSKLKTAHEGAIVEKCRLETEVLKLKEQLSEAEMKIQNLSEHGDGLSSPNSSFSIGTDPHFNDGIVVEGIGNFCVPEYNYMHGMDWVNLYGLSI</sequence>
<dbReference type="PANTHER" id="PTHR24326:SF527">
    <property type="entry name" value="HOMEOBOX-LEUCINE ZIPPER PROTEIN ATHB-40"/>
    <property type="match status" value="1"/>
</dbReference>
<dbReference type="InterPro" id="IPR000047">
    <property type="entry name" value="HTH_motif"/>
</dbReference>
<feature type="domain" description="Homeobox" evidence="13">
    <location>
        <begin position="41"/>
        <end position="101"/>
    </location>
</feature>
<evidence type="ECO:0000313" key="15">
    <source>
        <dbReference type="Proteomes" id="UP000631114"/>
    </source>
</evidence>
<dbReference type="AlphaFoldDB" id="A0A835IQ43"/>
<evidence type="ECO:0000256" key="12">
    <source>
        <dbReference type="SAM" id="MobiDB-lite"/>
    </source>
</evidence>
<keyword evidence="2 10" id="KW-0805">Transcription regulation</keyword>
<dbReference type="InterPro" id="IPR009057">
    <property type="entry name" value="Homeodomain-like_sf"/>
</dbReference>
<dbReference type="FunFam" id="1.10.10.60:FF:000241">
    <property type="entry name" value="homeobox-leucine zipper protein ATHB-40"/>
    <property type="match status" value="1"/>
</dbReference>
<feature type="region of interest" description="Disordered" evidence="12">
    <location>
        <begin position="23"/>
        <end position="49"/>
    </location>
</feature>
<dbReference type="InterPro" id="IPR045224">
    <property type="entry name" value="HDZip_class_I_plant"/>
</dbReference>
<dbReference type="InterPro" id="IPR017970">
    <property type="entry name" value="Homeobox_CS"/>
</dbReference>
<keyword evidence="4 8" id="KW-0371">Homeobox</keyword>
<dbReference type="EMBL" id="JADFTS010000002">
    <property type="protein sequence ID" value="KAF9620267.1"/>
    <property type="molecule type" value="Genomic_DNA"/>
</dbReference>
<comment type="function">
    <text evidence="10">Transcription factor.</text>
</comment>
<proteinExistence type="inferred from homology"/>
<keyword evidence="6 8" id="KW-0539">Nucleus</keyword>
<keyword evidence="3 8" id="KW-0238">DNA-binding</keyword>
<comment type="similarity">
    <text evidence="7 10">Belongs to the HD-ZIP homeobox family. Class I subfamily.</text>
</comment>
<organism evidence="14 15">
    <name type="scientific">Coptis chinensis</name>
    <dbReference type="NCBI Taxonomy" id="261450"/>
    <lineage>
        <taxon>Eukaryota</taxon>
        <taxon>Viridiplantae</taxon>
        <taxon>Streptophyta</taxon>
        <taxon>Embryophyta</taxon>
        <taxon>Tracheophyta</taxon>
        <taxon>Spermatophyta</taxon>
        <taxon>Magnoliopsida</taxon>
        <taxon>Ranunculales</taxon>
        <taxon>Ranunculaceae</taxon>
        <taxon>Coptidoideae</taxon>
        <taxon>Coptis</taxon>
    </lineage>
</organism>
<dbReference type="GO" id="GO:0005634">
    <property type="term" value="C:nucleus"/>
    <property type="evidence" value="ECO:0007669"/>
    <property type="project" value="UniProtKB-SubCell"/>
</dbReference>
<dbReference type="Pfam" id="PF00046">
    <property type="entry name" value="Homeodomain"/>
    <property type="match status" value="1"/>
</dbReference>
<evidence type="ECO:0000259" key="13">
    <source>
        <dbReference type="PROSITE" id="PS50071"/>
    </source>
</evidence>
<evidence type="ECO:0000256" key="8">
    <source>
        <dbReference type="PROSITE-ProRule" id="PRU00108"/>
    </source>
</evidence>
<name>A0A835IQ43_9MAGN</name>
<comment type="caution">
    <text evidence="14">The sequence shown here is derived from an EMBL/GenBank/DDBJ whole genome shotgun (WGS) entry which is preliminary data.</text>
</comment>
<protein>
    <recommendedName>
        <fullName evidence="10">Homeobox-leucine zipper protein</fullName>
    </recommendedName>
    <alternativeName>
        <fullName evidence="10">HD-ZIP protein</fullName>
    </alternativeName>
    <alternativeName>
        <fullName evidence="10">Homeodomain transcription factor</fullName>
    </alternativeName>
</protein>
<keyword evidence="15" id="KW-1185">Reference proteome</keyword>
<dbReference type="CDD" id="cd00086">
    <property type="entry name" value="homeodomain"/>
    <property type="match status" value="1"/>
</dbReference>
<evidence type="ECO:0000256" key="10">
    <source>
        <dbReference type="RuleBase" id="RU369038"/>
    </source>
</evidence>
<evidence type="ECO:0000256" key="4">
    <source>
        <dbReference type="ARBA" id="ARBA00023155"/>
    </source>
</evidence>
<feature type="DNA-binding region" description="Homeobox" evidence="8">
    <location>
        <begin position="43"/>
        <end position="102"/>
    </location>
</feature>
<evidence type="ECO:0000256" key="11">
    <source>
        <dbReference type="SAM" id="Coils"/>
    </source>
</evidence>
<dbReference type="PRINTS" id="PR00031">
    <property type="entry name" value="HTHREPRESSR"/>
</dbReference>
<evidence type="ECO:0000313" key="14">
    <source>
        <dbReference type="EMBL" id="KAF9620267.1"/>
    </source>
</evidence>